<dbReference type="Pfam" id="PF10741">
    <property type="entry name" value="T2SSM_b"/>
    <property type="match status" value="1"/>
</dbReference>
<dbReference type="Proteomes" id="UP000186607">
    <property type="component" value="Unassembled WGS sequence"/>
</dbReference>
<protein>
    <submittedName>
        <fullName evidence="2">Type IV pilus biogenesis protein PilO</fullName>
    </submittedName>
</protein>
<dbReference type="EMBL" id="MSTI01000115">
    <property type="protein sequence ID" value="OLV17035.1"/>
    <property type="molecule type" value="Genomic_DNA"/>
</dbReference>
<dbReference type="InterPro" id="IPR034756">
    <property type="entry name" value="T2SSM_b"/>
</dbReference>
<name>A0A1U7NVT7_9DEIO</name>
<dbReference type="eggNOG" id="COG3167">
    <property type="taxonomic scope" value="Bacteria"/>
</dbReference>
<dbReference type="OrthoDB" id="74093at2"/>
<keyword evidence="3" id="KW-1185">Reference proteome</keyword>
<gene>
    <name evidence="2" type="ORF">BOO71_0009919</name>
</gene>
<evidence type="ECO:0000313" key="2">
    <source>
        <dbReference type="EMBL" id="OLV17035.1"/>
    </source>
</evidence>
<accession>A0A1U7NVT7</accession>
<dbReference type="PANTHER" id="PTHR39555:SF1">
    <property type="entry name" value="TYPE IV PILUS INNER MEMBRANE COMPONENT PILO"/>
    <property type="match status" value="1"/>
</dbReference>
<evidence type="ECO:0000313" key="3">
    <source>
        <dbReference type="Proteomes" id="UP000186607"/>
    </source>
</evidence>
<comment type="caution">
    <text evidence="2">The sequence shown here is derived from an EMBL/GenBank/DDBJ whole genome shotgun (WGS) entry which is preliminary data.</text>
</comment>
<dbReference type="AlphaFoldDB" id="A0A1U7NVT7"/>
<dbReference type="RefSeq" id="WP_139322990.1">
    <property type="nucleotide sequence ID" value="NZ_MSTI01000115.1"/>
</dbReference>
<dbReference type="InterPro" id="IPR014717">
    <property type="entry name" value="Transl_elong_EF1B/ribsomal_bS6"/>
</dbReference>
<feature type="region of interest" description="Disordered" evidence="1">
    <location>
        <begin position="190"/>
        <end position="216"/>
    </location>
</feature>
<proteinExistence type="predicted"/>
<evidence type="ECO:0000256" key="1">
    <source>
        <dbReference type="SAM" id="MobiDB-lite"/>
    </source>
</evidence>
<dbReference type="STRING" id="249408.BOO71_0009919"/>
<reference evidence="2 3" key="1">
    <citation type="submission" date="2017-01" db="EMBL/GenBank/DDBJ databases">
        <title>Genome Analysis of Deinococcus marmoris KOPRI26562.</title>
        <authorList>
            <person name="Kim J.H."/>
            <person name="Oh H.-M."/>
        </authorList>
    </citation>
    <scope>NUCLEOTIDE SEQUENCE [LARGE SCALE GENOMIC DNA]</scope>
    <source>
        <strain evidence="2 3">KOPRI26562</strain>
    </source>
</reference>
<dbReference type="PANTHER" id="PTHR39555">
    <property type="entry name" value="FIMBRIAL ASSEMBLY PROTEIN PILO-LIKE PROTEIN-RELATED"/>
    <property type="match status" value="1"/>
</dbReference>
<organism evidence="2 3">
    <name type="scientific">Deinococcus marmoris</name>
    <dbReference type="NCBI Taxonomy" id="249408"/>
    <lineage>
        <taxon>Bacteria</taxon>
        <taxon>Thermotogati</taxon>
        <taxon>Deinococcota</taxon>
        <taxon>Deinococci</taxon>
        <taxon>Deinococcales</taxon>
        <taxon>Deinococcaceae</taxon>
        <taxon>Deinococcus</taxon>
    </lineage>
</organism>
<dbReference type="Gene3D" id="3.30.70.60">
    <property type="match status" value="1"/>
</dbReference>
<sequence length="216" mass="22729">MLTKLSPRNLFLIVMAVCLLVLALWFVLRFQPRQQQITDLQSQIEPLQTRVATMRSASQGLPALRERVAKLRVDQQEFVTALPDAANFNSILDELSRTMAASGATLNTFAIQGSGAAGNLPGGVRPIGLSVGVSGKFAQMFETLRALETAGRFTTVNNVALQLPAATSFDPELQGTLGLTVYTFDPAQASAQAAGGTTQAPEAAPSAPTSAPGGTQ</sequence>